<dbReference type="AlphaFoldDB" id="A0A369JW31"/>
<dbReference type="InterPro" id="IPR048508">
    <property type="entry name" value="LDL"/>
</dbReference>
<gene>
    <name evidence="1" type="primary">AGBL_0</name>
    <name evidence="1" type="ORF">Hypma_008253</name>
</gene>
<accession>A0A369JW31</accession>
<reference evidence="1" key="1">
    <citation type="submission" date="2018-04" db="EMBL/GenBank/DDBJ databases">
        <title>Whole genome sequencing of Hypsizygus marmoreus.</title>
        <authorList>
            <person name="Choi I.-G."/>
            <person name="Min B."/>
            <person name="Kim J.-G."/>
            <person name="Kim S."/>
            <person name="Oh Y.-L."/>
            <person name="Kong W.-S."/>
            <person name="Park H."/>
            <person name="Jeong J."/>
            <person name="Song E.-S."/>
        </authorList>
    </citation>
    <scope>NUCLEOTIDE SEQUENCE [LARGE SCALE GENOMIC DNA]</scope>
    <source>
        <strain evidence="1">51987-8</strain>
    </source>
</reference>
<dbReference type="GO" id="GO:0030246">
    <property type="term" value="F:carbohydrate binding"/>
    <property type="evidence" value="ECO:0007669"/>
    <property type="project" value="UniProtKB-KW"/>
</dbReference>
<comment type="caution">
    <text evidence="1">The sequence shown here is derived from an EMBL/GenBank/DDBJ whole genome shotgun (WGS) entry which is preliminary data.</text>
</comment>
<dbReference type="InParanoid" id="A0A369JW31"/>
<dbReference type="Proteomes" id="UP000076154">
    <property type="component" value="Unassembled WGS sequence"/>
</dbReference>
<dbReference type="EMBL" id="LUEZ02000042">
    <property type="protein sequence ID" value="RDB24585.1"/>
    <property type="molecule type" value="Genomic_DNA"/>
</dbReference>
<dbReference type="Pfam" id="PF21691">
    <property type="entry name" value="LDL"/>
    <property type="match status" value="1"/>
</dbReference>
<dbReference type="OrthoDB" id="2730350at2759"/>
<evidence type="ECO:0000313" key="2">
    <source>
        <dbReference type="Proteomes" id="UP000076154"/>
    </source>
</evidence>
<organism evidence="1 2">
    <name type="scientific">Hypsizygus marmoreus</name>
    <name type="common">White beech mushroom</name>
    <name type="synonym">Agaricus marmoreus</name>
    <dbReference type="NCBI Taxonomy" id="39966"/>
    <lineage>
        <taxon>Eukaryota</taxon>
        <taxon>Fungi</taxon>
        <taxon>Dikarya</taxon>
        <taxon>Basidiomycota</taxon>
        <taxon>Agaricomycotina</taxon>
        <taxon>Agaricomycetes</taxon>
        <taxon>Agaricomycetidae</taxon>
        <taxon>Agaricales</taxon>
        <taxon>Tricholomatineae</taxon>
        <taxon>Lyophyllaceae</taxon>
        <taxon>Hypsizygus</taxon>
    </lineage>
</organism>
<protein>
    <submittedName>
        <fullName evidence="1">Alpha-galactosyl-binding lectin</fullName>
    </submittedName>
</protein>
<name>A0A369JW31_HYPMA</name>
<dbReference type="CDD" id="cd22811">
    <property type="entry name" value="agbl-like"/>
    <property type="match status" value="1"/>
</dbReference>
<sequence length="187" mass="20576">MCMQYVIYVYTWLKRQILHGPYKSACFLVFYRQSHPQSKRKHSNSSSLSSAIIIFRFFLHNYITMRIGAIFLTSIATCISVASAAQCFSQHGCGNCESRDTMYSFALTFCQNYSNPGFARRGWASASSSGPGWGSESLCEGAFQNIIAQCYGSKDGGTFDYSGGTHLTVAFCSCESAKETAPAEVEA</sequence>
<keyword evidence="2" id="KW-1185">Reference proteome</keyword>
<evidence type="ECO:0000313" key="1">
    <source>
        <dbReference type="EMBL" id="RDB24585.1"/>
    </source>
</evidence>
<proteinExistence type="predicted"/>